<evidence type="ECO:0000313" key="8">
    <source>
        <dbReference type="Proteomes" id="UP000564644"/>
    </source>
</evidence>
<dbReference type="GO" id="GO:0005975">
    <property type="term" value="P:carbohydrate metabolic process"/>
    <property type="evidence" value="ECO:0007669"/>
    <property type="project" value="InterPro"/>
</dbReference>
<dbReference type="Proteomes" id="UP000564644">
    <property type="component" value="Unassembled WGS sequence"/>
</dbReference>
<dbReference type="InterPro" id="IPR000577">
    <property type="entry name" value="Carb_kinase_FGGY"/>
</dbReference>
<dbReference type="PIRSF" id="PIRSF000538">
    <property type="entry name" value="GlpK"/>
    <property type="match status" value="1"/>
</dbReference>
<organism evidence="7 8">
    <name type="scientific">Cohnella zeiphila</name>
    <dbReference type="NCBI Taxonomy" id="2761120"/>
    <lineage>
        <taxon>Bacteria</taxon>
        <taxon>Bacillati</taxon>
        <taxon>Bacillota</taxon>
        <taxon>Bacilli</taxon>
        <taxon>Bacillales</taxon>
        <taxon>Paenibacillaceae</taxon>
        <taxon>Cohnella</taxon>
    </lineage>
</organism>
<dbReference type="InterPro" id="IPR050406">
    <property type="entry name" value="FGGY_Carb_Kinase"/>
</dbReference>
<dbReference type="RefSeq" id="WP_185133440.1">
    <property type="nucleotide sequence ID" value="NZ_JACJVO010000056.1"/>
</dbReference>
<comment type="caution">
    <text evidence="7">The sequence shown here is derived from an EMBL/GenBank/DDBJ whole genome shotgun (WGS) entry which is preliminary data.</text>
</comment>
<dbReference type="InterPro" id="IPR018483">
    <property type="entry name" value="Carb_kinase_FGGY_CS"/>
</dbReference>
<dbReference type="InterPro" id="IPR043129">
    <property type="entry name" value="ATPase_NBD"/>
</dbReference>
<dbReference type="Gene3D" id="3.30.420.40">
    <property type="match status" value="2"/>
</dbReference>
<dbReference type="CDD" id="cd07773">
    <property type="entry name" value="ASKHA_NBD_FGGY_FK"/>
    <property type="match status" value="1"/>
</dbReference>
<dbReference type="PANTHER" id="PTHR43095">
    <property type="entry name" value="SUGAR KINASE"/>
    <property type="match status" value="1"/>
</dbReference>
<evidence type="ECO:0000313" key="7">
    <source>
        <dbReference type="EMBL" id="MBB6735793.1"/>
    </source>
</evidence>
<feature type="domain" description="Carbohydrate kinase FGGY C-terminal" evidence="6">
    <location>
        <begin position="252"/>
        <end position="443"/>
    </location>
</feature>
<evidence type="ECO:0000259" key="6">
    <source>
        <dbReference type="Pfam" id="PF02782"/>
    </source>
</evidence>
<dbReference type="InterPro" id="IPR018485">
    <property type="entry name" value="FGGY_C"/>
</dbReference>
<protein>
    <submittedName>
        <fullName evidence="7">Carbohydrate kinase</fullName>
    </submittedName>
</protein>
<evidence type="ECO:0000256" key="3">
    <source>
        <dbReference type="ARBA" id="ARBA00022777"/>
    </source>
</evidence>
<dbReference type="AlphaFoldDB" id="A0A7X0STH0"/>
<dbReference type="PROSITE" id="PS00445">
    <property type="entry name" value="FGGY_KINASES_2"/>
    <property type="match status" value="1"/>
</dbReference>
<dbReference type="EMBL" id="JACJVO010000056">
    <property type="protein sequence ID" value="MBB6735793.1"/>
    <property type="molecule type" value="Genomic_DNA"/>
</dbReference>
<proteinExistence type="inferred from homology"/>
<comment type="similarity">
    <text evidence="1 4">Belongs to the FGGY kinase family.</text>
</comment>
<evidence type="ECO:0000259" key="5">
    <source>
        <dbReference type="Pfam" id="PF00370"/>
    </source>
</evidence>
<feature type="domain" description="Carbohydrate kinase FGGY N-terminal" evidence="5">
    <location>
        <begin position="1"/>
        <end position="242"/>
    </location>
</feature>
<dbReference type="Pfam" id="PF02782">
    <property type="entry name" value="FGGY_C"/>
    <property type="match status" value="1"/>
</dbReference>
<dbReference type="GO" id="GO:0016773">
    <property type="term" value="F:phosphotransferase activity, alcohol group as acceptor"/>
    <property type="evidence" value="ECO:0007669"/>
    <property type="project" value="InterPro"/>
</dbReference>
<evidence type="ECO:0000256" key="1">
    <source>
        <dbReference type="ARBA" id="ARBA00009156"/>
    </source>
</evidence>
<accession>A0A7X0STH0</accession>
<dbReference type="GO" id="GO:0016301">
    <property type="term" value="F:kinase activity"/>
    <property type="evidence" value="ECO:0007669"/>
    <property type="project" value="UniProtKB-KW"/>
</dbReference>
<dbReference type="InterPro" id="IPR018484">
    <property type="entry name" value="FGGY_N"/>
</dbReference>
<evidence type="ECO:0000256" key="2">
    <source>
        <dbReference type="ARBA" id="ARBA00022679"/>
    </source>
</evidence>
<sequence>MLLAIDIGTTNLKAGVFREDGGALSLVSRPNPKTREASGIVVYEPERLWETAANLIREAAEAAGGAAVRAIGITSMAESGLLLDRGTGRARTPVLPWFETFASAQAERIGQETDARELFAQSGLAPSFKQGLAKLLWLQERQPDALAGAVWLSVSAYLAYRLTGRIAEDPTLAARTLAYRIDRREWNVPLLRHFGLDPKLLPPVLPAGEPVGMLEAALAGRLGLPIGTTVALAGHDHVCASLAVLGEEQDGAYNSMGTAETLVGTFPERKLGESDAASGLSFGLHPVPGRMFWMGGHSSSGGAVEWLRGLIADDGAGYDALMALLERTSPGPTGIVFFPYLSGSGAPYPDPTATASFAGLTSRHGKGDLLKAVLEGNAYQLELMRRAAERVGGRPAAGMRVVGGGTRNAAWMQIKADVSGIPLAVPGAAEATLLGAALTAGVAVGVFGSFQAAARALKASDSVSYEPDNDRHLAYRRLFEEDFLARLPAAKRIDTLG</sequence>
<reference evidence="7 8" key="1">
    <citation type="submission" date="2020-08" db="EMBL/GenBank/DDBJ databases">
        <title>Cohnella phylogeny.</title>
        <authorList>
            <person name="Dunlap C."/>
        </authorList>
    </citation>
    <scope>NUCLEOTIDE SEQUENCE [LARGE SCALE GENOMIC DNA]</scope>
    <source>
        <strain evidence="7 8">CBP 2801</strain>
    </source>
</reference>
<dbReference type="SUPFAM" id="SSF53067">
    <property type="entry name" value="Actin-like ATPase domain"/>
    <property type="match status" value="2"/>
</dbReference>
<keyword evidence="3 4" id="KW-0418">Kinase</keyword>
<keyword evidence="2 4" id="KW-0808">Transferase</keyword>
<keyword evidence="8" id="KW-1185">Reference proteome</keyword>
<dbReference type="Pfam" id="PF00370">
    <property type="entry name" value="FGGY_N"/>
    <property type="match status" value="1"/>
</dbReference>
<evidence type="ECO:0000256" key="4">
    <source>
        <dbReference type="RuleBase" id="RU003733"/>
    </source>
</evidence>
<name>A0A7X0STH0_9BACL</name>
<dbReference type="PANTHER" id="PTHR43095:SF3">
    <property type="entry name" value="L-XYLULOSE_3-KETO-L-GULONATE KINASE"/>
    <property type="match status" value="1"/>
</dbReference>
<gene>
    <name evidence="7" type="ORF">H7C18_33270</name>
</gene>